<dbReference type="Pfam" id="PF23209">
    <property type="entry name" value="IDM1_C"/>
    <property type="match status" value="1"/>
</dbReference>
<comment type="subcellular location">
    <subcellularLocation>
        <location evidence="1">Nucleus</location>
    </subcellularLocation>
</comment>
<evidence type="ECO:0000256" key="2">
    <source>
        <dbReference type="ARBA" id="ARBA00022723"/>
    </source>
</evidence>
<dbReference type="InterPro" id="IPR042163">
    <property type="entry name" value="PHF12"/>
</dbReference>
<dbReference type="Gene3D" id="3.30.40.10">
    <property type="entry name" value="Zinc/RING finger domain, C3HC4 (zinc finger)"/>
    <property type="match status" value="2"/>
</dbReference>
<keyword evidence="10" id="KW-1185">Reference proteome</keyword>
<dbReference type="InterPro" id="IPR011011">
    <property type="entry name" value="Znf_FYVE_PHD"/>
</dbReference>
<feature type="region of interest" description="Disordered" evidence="7">
    <location>
        <begin position="1"/>
        <end position="52"/>
    </location>
</feature>
<name>A0A830HRE4_9CHLO</name>
<feature type="region of interest" description="Disordered" evidence="7">
    <location>
        <begin position="189"/>
        <end position="211"/>
    </location>
</feature>
<organism evidence="9 10">
    <name type="scientific">Pycnococcus provasolii</name>
    <dbReference type="NCBI Taxonomy" id="41880"/>
    <lineage>
        <taxon>Eukaryota</taxon>
        <taxon>Viridiplantae</taxon>
        <taxon>Chlorophyta</taxon>
        <taxon>Pseudoscourfieldiophyceae</taxon>
        <taxon>Pseudoscourfieldiales</taxon>
        <taxon>Pycnococcaceae</taxon>
        <taxon>Pycnococcus</taxon>
    </lineage>
</organism>
<keyword evidence="5" id="KW-0539">Nucleus</keyword>
<dbReference type="SMART" id="SM00249">
    <property type="entry name" value="PHD"/>
    <property type="match status" value="2"/>
</dbReference>
<evidence type="ECO:0000259" key="8">
    <source>
        <dbReference type="PROSITE" id="PS50016"/>
    </source>
</evidence>
<dbReference type="InterPro" id="IPR056511">
    <property type="entry name" value="IDM1_C"/>
</dbReference>
<feature type="domain" description="PHD-type" evidence="8">
    <location>
        <begin position="228"/>
        <end position="273"/>
    </location>
</feature>
<dbReference type="GO" id="GO:0003714">
    <property type="term" value="F:transcription corepressor activity"/>
    <property type="evidence" value="ECO:0007669"/>
    <property type="project" value="InterPro"/>
</dbReference>
<protein>
    <recommendedName>
        <fullName evidence="8">PHD-type domain-containing protein</fullName>
    </recommendedName>
</protein>
<dbReference type="GO" id="GO:0006357">
    <property type="term" value="P:regulation of transcription by RNA polymerase II"/>
    <property type="evidence" value="ECO:0007669"/>
    <property type="project" value="TreeGrafter"/>
</dbReference>
<accession>A0A830HRE4</accession>
<dbReference type="GO" id="GO:0005634">
    <property type="term" value="C:nucleus"/>
    <property type="evidence" value="ECO:0007669"/>
    <property type="project" value="UniProtKB-SubCell"/>
</dbReference>
<dbReference type="CDD" id="cd15532">
    <property type="entry name" value="PHD2_CHD_II"/>
    <property type="match status" value="1"/>
</dbReference>
<comment type="caution">
    <text evidence="9">The sequence shown here is derived from an EMBL/GenBank/DDBJ whole genome shotgun (WGS) entry which is preliminary data.</text>
</comment>
<dbReference type="InterPro" id="IPR059153">
    <property type="entry name" value="NSD_PHD-1st"/>
</dbReference>
<dbReference type="EMBL" id="BNJQ01000025">
    <property type="protein sequence ID" value="GHP09622.1"/>
    <property type="molecule type" value="Genomic_DNA"/>
</dbReference>
<evidence type="ECO:0000256" key="4">
    <source>
        <dbReference type="ARBA" id="ARBA00022833"/>
    </source>
</evidence>
<evidence type="ECO:0000256" key="7">
    <source>
        <dbReference type="SAM" id="MobiDB-lite"/>
    </source>
</evidence>
<dbReference type="InterPro" id="IPR013083">
    <property type="entry name" value="Znf_RING/FYVE/PHD"/>
</dbReference>
<evidence type="ECO:0000256" key="6">
    <source>
        <dbReference type="PROSITE-ProRule" id="PRU00146"/>
    </source>
</evidence>
<keyword evidence="3 6" id="KW-0863">Zinc-finger</keyword>
<feature type="compositionally biased region" description="Low complexity" evidence="7">
    <location>
        <begin position="1"/>
        <end position="21"/>
    </location>
</feature>
<keyword evidence="2" id="KW-0479">Metal-binding</keyword>
<evidence type="ECO:0000256" key="5">
    <source>
        <dbReference type="ARBA" id="ARBA00023242"/>
    </source>
</evidence>
<dbReference type="AlphaFoldDB" id="A0A830HRE4"/>
<gene>
    <name evidence="9" type="ORF">PPROV_000835700</name>
</gene>
<sequence>MRAMPTPASATQPASASEPAQPHLPLSAPVAHHRKPAASLPPSLSGAPTMDEASLGERFPKRQRHLTARAASSAELWASSSGGGANNNNASLLLKQTQYDRDVATLVKHKLVHKGEVLRCKDDFNRLTVTGEVCPTGQRILCGCGCQGIYSATRFAVHGGLSQPHTINRALSHIQTCDGSTLAELSTALTTSQRESAQQPTQAPPPPPAAAEAGYNAMQTAATFDYSDDVCRICSDGGELLCCEACPATFHIECLGLKSIPEGDWFCEACRCGICGQSNYQRDGFSDEVMLLCDQCEREFHIGCLNAQCGQPNLAPYGQGQRITALPEGTWFCSPQCTDINRGLDAMCATGLQTLEIPCSSSAAGTSSSSSRTKVTYRLLHGLHERHDGDAKRLQAALDLMREGFNPIIEPRTGQDLVPRIVSAAAPENTGFRTLCVYVGRELVSAACIRVFGTMAAELPLVATKYAHRGKGLCRITVHIIETMLLELGVNKLILPSVETAMLVWGALGFEACVGEDRRRICGIGTLVFPGTSVLQRYVRADSLTTLPKDVALCK</sequence>
<dbReference type="Proteomes" id="UP000660262">
    <property type="component" value="Unassembled WGS sequence"/>
</dbReference>
<dbReference type="GO" id="GO:0008270">
    <property type="term" value="F:zinc ion binding"/>
    <property type="evidence" value="ECO:0007669"/>
    <property type="project" value="UniProtKB-KW"/>
</dbReference>
<dbReference type="InterPro" id="IPR016181">
    <property type="entry name" value="Acyl_CoA_acyltransferase"/>
</dbReference>
<evidence type="ECO:0000256" key="1">
    <source>
        <dbReference type="ARBA" id="ARBA00004123"/>
    </source>
</evidence>
<dbReference type="InterPro" id="IPR032308">
    <property type="entry name" value="TDBD"/>
</dbReference>
<dbReference type="InterPro" id="IPR019787">
    <property type="entry name" value="Znf_PHD-finger"/>
</dbReference>
<dbReference type="PROSITE" id="PS50016">
    <property type="entry name" value="ZF_PHD_2"/>
    <property type="match status" value="1"/>
</dbReference>
<dbReference type="OrthoDB" id="1903104at2759"/>
<feature type="compositionally biased region" description="Low complexity" evidence="7">
    <location>
        <begin position="189"/>
        <end position="201"/>
    </location>
</feature>
<evidence type="ECO:0000313" key="10">
    <source>
        <dbReference type="Proteomes" id="UP000660262"/>
    </source>
</evidence>
<dbReference type="Pfam" id="PF16135">
    <property type="entry name" value="TDBD"/>
    <property type="match status" value="1"/>
</dbReference>
<dbReference type="Pfam" id="PF23011">
    <property type="entry name" value="PHD-1st_NSD"/>
    <property type="match status" value="1"/>
</dbReference>
<dbReference type="SUPFAM" id="SSF55729">
    <property type="entry name" value="Acyl-CoA N-acyltransferases (Nat)"/>
    <property type="match status" value="1"/>
</dbReference>
<dbReference type="PANTHER" id="PTHR46309:SF1">
    <property type="entry name" value="PHD FINGER PROTEIN 12"/>
    <property type="match status" value="1"/>
</dbReference>
<dbReference type="PANTHER" id="PTHR46309">
    <property type="entry name" value="PHD FINGER PROTEIN 12"/>
    <property type="match status" value="1"/>
</dbReference>
<evidence type="ECO:0000313" key="9">
    <source>
        <dbReference type="EMBL" id="GHP09622.1"/>
    </source>
</evidence>
<proteinExistence type="predicted"/>
<reference evidence="9" key="1">
    <citation type="submission" date="2020-10" db="EMBL/GenBank/DDBJ databases">
        <title>Unveiling of a novel bifunctional photoreceptor, Dualchrome1, isolated from a cosmopolitan green alga.</title>
        <authorList>
            <person name="Suzuki S."/>
            <person name="Kawachi M."/>
        </authorList>
    </citation>
    <scope>NUCLEOTIDE SEQUENCE</scope>
    <source>
        <strain evidence="9">NIES 2893</strain>
    </source>
</reference>
<evidence type="ECO:0000256" key="3">
    <source>
        <dbReference type="ARBA" id="ARBA00022771"/>
    </source>
</evidence>
<dbReference type="InterPro" id="IPR001965">
    <property type="entry name" value="Znf_PHD"/>
</dbReference>
<dbReference type="SUPFAM" id="SSF57903">
    <property type="entry name" value="FYVE/PHD zinc finger"/>
    <property type="match status" value="2"/>
</dbReference>
<keyword evidence="4" id="KW-0862">Zinc</keyword>